<sequence>MTRTYRLAVLECDTPVPPVLEARGTYGEVFRQLLTKGQQGLGAKGNDLQLDISKWDVVGSQSYPNVDEIDGLWLTGSKHTAFADDAWIVSLVEFVKNVLTTTKIPIVGICFGHQILGRALGAKVGVSPGGWEISVDKVDLSEEGQKLLGVPSLGLHQMHRDAVLSVPEGLVCLGSSPKCEIQGLYQAGRLISFQAHPEFDGFIMSKILDTRHNQKIFNDTMFEEGMARSQQPQDGVLMSNAIRTVSPSSGQVIFECAGASIEEARASVDRAHAAFQNYRKTSLDERKALVVKALDVLTGIKDQLAKELSVQMGRPIKFAGAEIDTMRKRADYLINIASEALAHLPGQEEPGFRRWISKESVGPVLIVSAWNASTGPFPYLITINTLVPALLAGNAVILKPSPQTPQVADRLKEAFDKAGLPADVFQVLHTGSLETVKEIAKLPAIKQVCFTGSTAGGLAIREATAGRVVPVNLELGGKDPAYVRADADLKWTAANIVDGAIFNSGQSCCAVERVYVHKDVHDDFVRELQNELEGYKLGDSLDATTTIGPVISKAAVEAITAQIDDALQKGAVDATPTNASFSTLPQSGSYIAPRLLTNTTHEMSVMTVETFGPLIPVMKVESDEQAVKLMNDSEYGLTASIWTKDIARGEELEAEIEAGTVFINRCDCPNPDLAWIGWKNSGLGSTLGPRAFDAFVTMKSHHIRQTHG</sequence>
<dbReference type="InterPro" id="IPR015590">
    <property type="entry name" value="Aldehyde_DH_dom"/>
</dbReference>
<dbReference type="Pfam" id="PF00117">
    <property type="entry name" value="GATase"/>
    <property type="match status" value="1"/>
</dbReference>
<proteinExistence type="inferred from homology"/>
<evidence type="ECO:0000259" key="9">
    <source>
        <dbReference type="Pfam" id="PF00171"/>
    </source>
</evidence>
<evidence type="ECO:0000256" key="6">
    <source>
        <dbReference type="PROSITE-ProRule" id="PRU10007"/>
    </source>
</evidence>
<evidence type="ECO:0000259" key="8">
    <source>
        <dbReference type="Pfam" id="PF00117"/>
    </source>
</evidence>
<feature type="domain" description="Aldehyde dehydrogenase" evidence="9">
    <location>
        <begin position="240"/>
        <end position="700"/>
    </location>
</feature>
<dbReference type="Proteomes" id="UP000738349">
    <property type="component" value="Unassembled WGS sequence"/>
</dbReference>
<dbReference type="Gene3D" id="3.40.309.10">
    <property type="entry name" value="Aldehyde Dehydrogenase, Chain A, domain 2"/>
    <property type="match status" value="1"/>
</dbReference>
<keyword evidence="2" id="KW-0521">NADP</keyword>
<protein>
    <recommendedName>
        <fullName evidence="4">aldehyde dehydrogenase (NAD(+))</fullName>
        <ecNumber evidence="4">1.2.1.3</ecNumber>
    </recommendedName>
</protein>
<dbReference type="InterPro" id="IPR044992">
    <property type="entry name" value="ChyE-like"/>
</dbReference>
<dbReference type="FunFam" id="3.40.605.10:FF:000012">
    <property type="entry name" value="NAD-dependent succinate-semialdehyde dehydrogenase"/>
    <property type="match status" value="1"/>
</dbReference>
<dbReference type="Gene3D" id="3.40.50.880">
    <property type="match status" value="1"/>
</dbReference>
<evidence type="ECO:0000313" key="10">
    <source>
        <dbReference type="EMBL" id="KAH7175846.1"/>
    </source>
</evidence>
<dbReference type="CDD" id="cd07102">
    <property type="entry name" value="ALDH_EDX86601"/>
    <property type="match status" value="1"/>
</dbReference>
<name>A0A9P9FTR0_9HYPO</name>
<accession>A0A9P9FTR0</accession>
<dbReference type="PANTHER" id="PTHR11699">
    <property type="entry name" value="ALDEHYDE DEHYDROGENASE-RELATED"/>
    <property type="match status" value="1"/>
</dbReference>
<reference evidence="10" key="1">
    <citation type="journal article" date="2021" name="Nat. Commun.">
        <title>Genetic determinants of endophytism in the Arabidopsis root mycobiome.</title>
        <authorList>
            <person name="Mesny F."/>
            <person name="Miyauchi S."/>
            <person name="Thiergart T."/>
            <person name="Pickel B."/>
            <person name="Atanasova L."/>
            <person name="Karlsson M."/>
            <person name="Huettel B."/>
            <person name="Barry K.W."/>
            <person name="Haridas S."/>
            <person name="Chen C."/>
            <person name="Bauer D."/>
            <person name="Andreopoulos W."/>
            <person name="Pangilinan J."/>
            <person name="LaButti K."/>
            <person name="Riley R."/>
            <person name="Lipzen A."/>
            <person name="Clum A."/>
            <person name="Drula E."/>
            <person name="Henrissat B."/>
            <person name="Kohler A."/>
            <person name="Grigoriev I.V."/>
            <person name="Martin F.M."/>
            <person name="Hacquard S."/>
        </authorList>
    </citation>
    <scope>NUCLEOTIDE SEQUENCE</scope>
    <source>
        <strain evidence="10">MPI-CAGE-AT-0147</strain>
    </source>
</reference>
<keyword evidence="3 7" id="KW-0560">Oxidoreductase</keyword>
<gene>
    <name evidence="10" type="ORF">EDB81DRAFT_863791</name>
</gene>
<dbReference type="InterPro" id="IPR016162">
    <property type="entry name" value="Ald_DH_N"/>
</dbReference>
<feature type="active site" evidence="6">
    <location>
        <position position="474"/>
    </location>
</feature>
<evidence type="ECO:0000256" key="7">
    <source>
        <dbReference type="RuleBase" id="RU003345"/>
    </source>
</evidence>
<dbReference type="OrthoDB" id="310895at2759"/>
<dbReference type="InterPro" id="IPR029510">
    <property type="entry name" value="Ald_DH_CS_GLU"/>
</dbReference>
<comment type="caution">
    <text evidence="10">The sequence shown here is derived from an EMBL/GenBank/DDBJ whole genome shotgun (WGS) entry which is preliminary data.</text>
</comment>
<dbReference type="EMBL" id="JAGMUV010000001">
    <property type="protein sequence ID" value="KAH7175846.1"/>
    <property type="molecule type" value="Genomic_DNA"/>
</dbReference>
<evidence type="ECO:0000256" key="3">
    <source>
        <dbReference type="ARBA" id="ARBA00023002"/>
    </source>
</evidence>
<dbReference type="InterPro" id="IPR016161">
    <property type="entry name" value="Ald_DH/histidinol_DH"/>
</dbReference>
<dbReference type="CDD" id="cd01741">
    <property type="entry name" value="GATase1_1"/>
    <property type="match status" value="1"/>
</dbReference>
<dbReference type="InterPro" id="IPR017926">
    <property type="entry name" value="GATASE"/>
</dbReference>
<dbReference type="InterPro" id="IPR029062">
    <property type="entry name" value="Class_I_gatase-like"/>
</dbReference>
<dbReference type="PROSITE" id="PS51273">
    <property type="entry name" value="GATASE_TYPE_1"/>
    <property type="match status" value="1"/>
</dbReference>
<dbReference type="EC" id="1.2.1.3" evidence="4"/>
<dbReference type="FunFam" id="3.40.309.10:FF:000009">
    <property type="entry name" value="Aldehyde dehydrogenase A"/>
    <property type="match status" value="1"/>
</dbReference>
<organism evidence="10 11">
    <name type="scientific">Dactylonectria macrodidyma</name>
    <dbReference type="NCBI Taxonomy" id="307937"/>
    <lineage>
        <taxon>Eukaryota</taxon>
        <taxon>Fungi</taxon>
        <taxon>Dikarya</taxon>
        <taxon>Ascomycota</taxon>
        <taxon>Pezizomycotina</taxon>
        <taxon>Sordariomycetes</taxon>
        <taxon>Hypocreomycetidae</taxon>
        <taxon>Hypocreales</taxon>
        <taxon>Nectriaceae</taxon>
        <taxon>Dactylonectria</taxon>
    </lineage>
</organism>
<dbReference type="SUPFAM" id="SSF52317">
    <property type="entry name" value="Class I glutamine amidotransferase-like"/>
    <property type="match status" value="1"/>
</dbReference>
<dbReference type="GO" id="GO:0004029">
    <property type="term" value="F:aldehyde dehydrogenase (NAD+) activity"/>
    <property type="evidence" value="ECO:0007669"/>
    <property type="project" value="UniProtKB-EC"/>
</dbReference>
<evidence type="ECO:0000256" key="1">
    <source>
        <dbReference type="ARBA" id="ARBA00009986"/>
    </source>
</evidence>
<comment type="similarity">
    <text evidence="1 7">Belongs to the aldehyde dehydrogenase family.</text>
</comment>
<evidence type="ECO:0000313" key="11">
    <source>
        <dbReference type="Proteomes" id="UP000738349"/>
    </source>
</evidence>
<evidence type="ECO:0000256" key="5">
    <source>
        <dbReference type="ARBA" id="ARBA00049194"/>
    </source>
</evidence>
<comment type="catalytic activity">
    <reaction evidence="5">
        <text>an aldehyde + NAD(+) + H2O = a carboxylate + NADH + 2 H(+)</text>
        <dbReference type="Rhea" id="RHEA:16185"/>
        <dbReference type="ChEBI" id="CHEBI:15377"/>
        <dbReference type="ChEBI" id="CHEBI:15378"/>
        <dbReference type="ChEBI" id="CHEBI:17478"/>
        <dbReference type="ChEBI" id="CHEBI:29067"/>
        <dbReference type="ChEBI" id="CHEBI:57540"/>
        <dbReference type="ChEBI" id="CHEBI:57945"/>
        <dbReference type="EC" id="1.2.1.3"/>
    </reaction>
</comment>
<dbReference type="Gene3D" id="3.40.605.10">
    <property type="entry name" value="Aldehyde Dehydrogenase, Chain A, domain 1"/>
    <property type="match status" value="1"/>
</dbReference>
<dbReference type="PROSITE" id="PS00687">
    <property type="entry name" value="ALDEHYDE_DEHYDR_GLU"/>
    <property type="match status" value="1"/>
</dbReference>
<dbReference type="Pfam" id="PF00171">
    <property type="entry name" value="Aldedh"/>
    <property type="match status" value="1"/>
</dbReference>
<feature type="domain" description="Glutamine amidotransferase" evidence="8">
    <location>
        <begin position="89"/>
        <end position="200"/>
    </location>
</feature>
<dbReference type="AlphaFoldDB" id="A0A9P9FTR0"/>
<dbReference type="SUPFAM" id="SSF53720">
    <property type="entry name" value="ALDH-like"/>
    <property type="match status" value="1"/>
</dbReference>
<evidence type="ECO:0000256" key="2">
    <source>
        <dbReference type="ARBA" id="ARBA00022857"/>
    </source>
</evidence>
<dbReference type="InterPro" id="IPR016163">
    <property type="entry name" value="Ald_DH_C"/>
</dbReference>
<evidence type="ECO:0000256" key="4">
    <source>
        <dbReference type="ARBA" id="ARBA00024226"/>
    </source>
</evidence>
<keyword evidence="11" id="KW-1185">Reference proteome</keyword>